<dbReference type="GO" id="GO:0000127">
    <property type="term" value="C:transcription factor TFIIIC complex"/>
    <property type="evidence" value="ECO:0007669"/>
    <property type="project" value="TreeGrafter"/>
</dbReference>
<dbReference type="Pfam" id="PF10419">
    <property type="entry name" value="TFIIIC_sub6"/>
    <property type="match status" value="1"/>
</dbReference>
<dbReference type="Gene3D" id="2.60.40.4370">
    <property type="match status" value="1"/>
</dbReference>
<dbReference type="InterPro" id="IPR019481">
    <property type="entry name" value="TFIIIC_triple_barrel"/>
</dbReference>
<accession>A0A5C3NC98</accession>
<dbReference type="PANTHER" id="PTHR21860">
    <property type="entry name" value="TRANSCRIPTION INITIATION FACTOR IIIC TFIIIC , POLYPEPTIDE 6-RELATED"/>
    <property type="match status" value="1"/>
</dbReference>
<dbReference type="STRING" id="5364.A0A5C3NC98"/>
<evidence type="ECO:0000259" key="2">
    <source>
        <dbReference type="Pfam" id="PF10419"/>
    </source>
</evidence>
<evidence type="ECO:0000256" key="1">
    <source>
        <dbReference type="SAM" id="MobiDB-lite"/>
    </source>
</evidence>
<dbReference type="GO" id="GO:0006383">
    <property type="term" value="P:transcription by RNA polymerase III"/>
    <property type="evidence" value="ECO:0007669"/>
    <property type="project" value="InterPro"/>
</dbReference>
<proteinExistence type="predicted"/>
<protein>
    <recommendedName>
        <fullName evidence="2">Transcription factor TFIIIC triple barrel domain-containing protein</fullName>
    </recommendedName>
</protein>
<feature type="region of interest" description="Disordered" evidence="1">
    <location>
        <begin position="117"/>
        <end position="198"/>
    </location>
</feature>
<feature type="domain" description="Transcription factor TFIIIC triple barrel" evidence="2">
    <location>
        <begin position="30"/>
        <end position="116"/>
    </location>
</feature>
<evidence type="ECO:0000313" key="4">
    <source>
        <dbReference type="Proteomes" id="UP000305948"/>
    </source>
</evidence>
<dbReference type="AlphaFoldDB" id="A0A5C3NC98"/>
<name>A0A5C3NC98_9AGAM</name>
<organism evidence="3 4">
    <name type="scientific">Heliocybe sulcata</name>
    <dbReference type="NCBI Taxonomy" id="5364"/>
    <lineage>
        <taxon>Eukaryota</taxon>
        <taxon>Fungi</taxon>
        <taxon>Dikarya</taxon>
        <taxon>Basidiomycota</taxon>
        <taxon>Agaricomycotina</taxon>
        <taxon>Agaricomycetes</taxon>
        <taxon>Gloeophyllales</taxon>
        <taxon>Gloeophyllaceae</taxon>
        <taxon>Heliocybe</taxon>
    </lineage>
</organism>
<keyword evidence="4" id="KW-1185">Reference proteome</keyword>
<dbReference type="EMBL" id="ML213511">
    <property type="protein sequence ID" value="TFK51501.1"/>
    <property type="molecule type" value="Genomic_DNA"/>
</dbReference>
<dbReference type="PANTHER" id="PTHR21860:SF2">
    <property type="entry name" value="GENERAL TRANSCRIPTION FACTOR 3C POLYPEPTIDE 6"/>
    <property type="match status" value="1"/>
</dbReference>
<feature type="compositionally biased region" description="Polar residues" evidence="1">
    <location>
        <begin position="121"/>
        <end position="134"/>
    </location>
</feature>
<feature type="compositionally biased region" description="Basic residues" evidence="1">
    <location>
        <begin position="147"/>
        <end position="156"/>
    </location>
</feature>
<sequence length="198" mass="21576">MSSMSDSGNTSLFPGFREVQAFGPDEEYEDEEEVSYVALDMGSIDPTLLPSISAYRLIGLDTPTPFVQLGGSTFRGRHHDLLGTELFFTDDDDPSQRGVKYVGSSERRICFKEVQLRSRQTDQSTDQKQGTSTARAKRTVESVVAKPKGRPGRRPKANNEDTPEGTARQGEANPTVQSADDGQPGPATTDVAMDVDVN</sequence>
<gene>
    <name evidence="3" type="ORF">OE88DRAFT_1680309</name>
</gene>
<dbReference type="Proteomes" id="UP000305948">
    <property type="component" value="Unassembled WGS sequence"/>
</dbReference>
<evidence type="ECO:0000313" key="3">
    <source>
        <dbReference type="EMBL" id="TFK51501.1"/>
    </source>
</evidence>
<reference evidence="3 4" key="1">
    <citation type="journal article" date="2019" name="Nat. Ecol. Evol.">
        <title>Megaphylogeny resolves global patterns of mushroom evolution.</title>
        <authorList>
            <person name="Varga T."/>
            <person name="Krizsan K."/>
            <person name="Foldi C."/>
            <person name="Dima B."/>
            <person name="Sanchez-Garcia M."/>
            <person name="Sanchez-Ramirez S."/>
            <person name="Szollosi G.J."/>
            <person name="Szarkandi J.G."/>
            <person name="Papp V."/>
            <person name="Albert L."/>
            <person name="Andreopoulos W."/>
            <person name="Angelini C."/>
            <person name="Antonin V."/>
            <person name="Barry K.W."/>
            <person name="Bougher N.L."/>
            <person name="Buchanan P."/>
            <person name="Buyck B."/>
            <person name="Bense V."/>
            <person name="Catcheside P."/>
            <person name="Chovatia M."/>
            <person name="Cooper J."/>
            <person name="Damon W."/>
            <person name="Desjardin D."/>
            <person name="Finy P."/>
            <person name="Geml J."/>
            <person name="Haridas S."/>
            <person name="Hughes K."/>
            <person name="Justo A."/>
            <person name="Karasinski D."/>
            <person name="Kautmanova I."/>
            <person name="Kiss B."/>
            <person name="Kocsube S."/>
            <person name="Kotiranta H."/>
            <person name="LaButti K.M."/>
            <person name="Lechner B.E."/>
            <person name="Liimatainen K."/>
            <person name="Lipzen A."/>
            <person name="Lukacs Z."/>
            <person name="Mihaltcheva S."/>
            <person name="Morgado L.N."/>
            <person name="Niskanen T."/>
            <person name="Noordeloos M.E."/>
            <person name="Ohm R.A."/>
            <person name="Ortiz-Santana B."/>
            <person name="Ovrebo C."/>
            <person name="Racz N."/>
            <person name="Riley R."/>
            <person name="Savchenko A."/>
            <person name="Shiryaev A."/>
            <person name="Soop K."/>
            <person name="Spirin V."/>
            <person name="Szebenyi C."/>
            <person name="Tomsovsky M."/>
            <person name="Tulloss R.E."/>
            <person name="Uehling J."/>
            <person name="Grigoriev I.V."/>
            <person name="Vagvolgyi C."/>
            <person name="Papp T."/>
            <person name="Martin F.M."/>
            <person name="Miettinen O."/>
            <person name="Hibbett D.S."/>
            <person name="Nagy L.G."/>
        </authorList>
    </citation>
    <scope>NUCLEOTIDE SEQUENCE [LARGE SCALE GENOMIC DNA]</scope>
    <source>
        <strain evidence="3 4">OMC1185</strain>
    </source>
</reference>
<dbReference type="OrthoDB" id="1877767at2759"/>
<dbReference type="InterPro" id="IPR042771">
    <property type="entry name" value="GTF3C6-like"/>
</dbReference>